<dbReference type="AlphaFoldDB" id="A0A1I9GDW3"/>
<organism evidence="1">
    <name type="scientific">Brugia malayi</name>
    <name type="common">Filarial nematode worm</name>
    <dbReference type="NCBI Taxonomy" id="6279"/>
    <lineage>
        <taxon>Eukaryota</taxon>
        <taxon>Metazoa</taxon>
        <taxon>Ecdysozoa</taxon>
        <taxon>Nematoda</taxon>
        <taxon>Chromadorea</taxon>
        <taxon>Rhabditida</taxon>
        <taxon>Spirurina</taxon>
        <taxon>Spiruromorpha</taxon>
        <taxon>Filarioidea</taxon>
        <taxon>Onchocercidae</taxon>
        <taxon>Brugia</taxon>
    </lineage>
</organism>
<proteinExistence type="predicted"/>
<gene>
    <name evidence="1" type="primary">Bm11913</name>
    <name evidence="1" type="ORF">BM_Bm11913</name>
</gene>
<accession>A0A1I9GDW3</accession>
<reference evidence="1" key="2">
    <citation type="submission" date="2012-12" db="EMBL/GenBank/DDBJ databases">
        <authorList>
            <consortium name="WormBase Consortium"/>
            <person name="Ghedin E."/>
            <person name="Paulini M."/>
        </authorList>
    </citation>
    <scope>NUCLEOTIDE SEQUENCE</scope>
    <source>
        <strain evidence="1">FR3</strain>
    </source>
</reference>
<dbReference type="EMBL" id="LN860695">
    <property type="protein sequence ID" value="CRZ26261.1"/>
    <property type="molecule type" value="Genomic_DNA"/>
</dbReference>
<name>A0A1I9GDW3_BRUMA</name>
<sequence length="161" mass="16825">GLGKLGPWAKRAFVLPSFSGEAQCRCSHPPQVNGCPEYTVWGPGPSLGSKNLQEEALLKRAFLIQSLLGLGVMLFRALNALGASWLCLLLAQSKVFTPQPAFPCSSFASSESCPSATAGSSLGQALRGLLSDRDTQGKGAELGLARCPGTMPGLRTNSYVA</sequence>
<feature type="non-terminal residue" evidence="1">
    <location>
        <position position="1"/>
    </location>
</feature>
<reference evidence="1" key="1">
    <citation type="journal article" date="2007" name="Science">
        <title>Draft genome of the filarial nematode parasite Brugia malayi.</title>
        <authorList>
            <person name="Ghedin E."/>
            <person name="Wang S."/>
            <person name="Spiro D."/>
            <person name="Caler E."/>
            <person name="Zhao Q."/>
            <person name="Crabtree J."/>
            <person name="Allen J.E."/>
            <person name="Delcher A.L."/>
            <person name="Guiliano D.B."/>
            <person name="Miranda-Saavedra D."/>
            <person name="Angiuoli S.V."/>
            <person name="Creasy T."/>
            <person name="Amedeo P."/>
            <person name="Haas B."/>
            <person name="El-Sayed N.M."/>
            <person name="Wortman J.R."/>
            <person name="Feldblyum T."/>
            <person name="Tallon L."/>
            <person name="Schatz M."/>
            <person name="Shumway M."/>
            <person name="Koo H."/>
            <person name="Salzberg S.L."/>
            <person name="Schobel S."/>
            <person name="Pertea M."/>
            <person name="Pop M."/>
            <person name="White O."/>
            <person name="Barton G.J."/>
            <person name="Carlow C.K."/>
            <person name="Crawford M.J."/>
            <person name="Daub J."/>
            <person name="Dimmic M.W."/>
            <person name="Estes C.F."/>
            <person name="Foster J.M."/>
            <person name="Ganatra M."/>
            <person name="Gregory W.F."/>
            <person name="Johnson N.M."/>
            <person name="Jin J."/>
            <person name="Komuniecki R."/>
            <person name="Korf I."/>
            <person name="Kumar S."/>
            <person name="Laney S."/>
            <person name="Li B.W."/>
            <person name="Li W."/>
            <person name="Lindblom T.H."/>
            <person name="Lustigman S."/>
            <person name="Ma D."/>
            <person name="Maina C.V."/>
            <person name="Martin D.M."/>
            <person name="McCarter J.P."/>
            <person name="McReynolds L."/>
            <person name="Mitreva M."/>
            <person name="Nutman T.B."/>
            <person name="Parkinson J."/>
            <person name="Peregrin-Alvarez J.M."/>
            <person name="Poole C."/>
            <person name="Ren Q."/>
            <person name="Saunders L."/>
            <person name="Sluder A.E."/>
            <person name="Smith K."/>
            <person name="Stanke M."/>
            <person name="Unnasch T.R."/>
            <person name="Ware J."/>
            <person name="Wei A.D."/>
            <person name="Weil G."/>
            <person name="Williams D.J."/>
            <person name="Zhang Y."/>
            <person name="Williams S.A."/>
            <person name="Fraser-Liggett C."/>
            <person name="Slatko B."/>
            <person name="Blaxter M.L."/>
            <person name="Scott A.L."/>
        </authorList>
    </citation>
    <scope>NUCLEOTIDE SEQUENCE</scope>
    <source>
        <strain evidence="1">FR3</strain>
    </source>
</reference>
<evidence type="ECO:0000313" key="1">
    <source>
        <dbReference type="EMBL" id="CRZ26261.1"/>
    </source>
</evidence>
<protein>
    <submittedName>
        <fullName evidence="1">Bm11913</fullName>
    </submittedName>
</protein>